<organism evidence="2 3">
    <name type="scientific">Trichonephila inaurata madagascariensis</name>
    <dbReference type="NCBI Taxonomy" id="2747483"/>
    <lineage>
        <taxon>Eukaryota</taxon>
        <taxon>Metazoa</taxon>
        <taxon>Ecdysozoa</taxon>
        <taxon>Arthropoda</taxon>
        <taxon>Chelicerata</taxon>
        <taxon>Arachnida</taxon>
        <taxon>Araneae</taxon>
        <taxon>Araneomorphae</taxon>
        <taxon>Entelegynae</taxon>
        <taxon>Araneoidea</taxon>
        <taxon>Nephilidae</taxon>
        <taxon>Trichonephila</taxon>
        <taxon>Trichonephila inaurata</taxon>
    </lineage>
</organism>
<comment type="caution">
    <text evidence="2">The sequence shown here is derived from an EMBL/GenBank/DDBJ whole genome shotgun (WGS) entry which is preliminary data.</text>
</comment>
<dbReference type="OrthoDB" id="10300711at2759"/>
<reference evidence="2" key="1">
    <citation type="submission" date="2020-08" db="EMBL/GenBank/DDBJ databases">
        <title>Multicomponent nature underlies the extraordinary mechanical properties of spider dragline silk.</title>
        <authorList>
            <person name="Kono N."/>
            <person name="Nakamura H."/>
            <person name="Mori M."/>
            <person name="Yoshida Y."/>
            <person name="Ohtoshi R."/>
            <person name="Malay A.D."/>
            <person name="Moran D.A.P."/>
            <person name="Tomita M."/>
            <person name="Numata K."/>
            <person name="Arakawa K."/>
        </authorList>
    </citation>
    <scope>NUCLEOTIDE SEQUENCE</scope>
</reference>
<evidence type="ECO:0000313" key="2">
    <source>
        <dbReference type="EMBL" id="GFY40304.1"/>
    </source>
</evidence>
<dbReference type="Proteomes" id="UP000886998">
    <property type="component" value="Unassembled WGS sequence"/>
</dbReference>
<gene>
    <name evidence="2" type="ORF">TNIN_448861</name>
</gene>
<keyword evidence="1" id="KW-0732">Signal</keyword>
<dbReference type="EMBL" id="BMAV01001822">
    <property type="protein sequence ID" value="GFY40304.1"/>
    <property type="molecule type" value="Genomic_DNA"/>
</dbReference>
<feature type="signal peptide" evidence="1">
    <location>
        <begin position="1"/>
        <end position="23"/>
    </location>
</feature>
<evidence type="ECO:0000313" key="3">
    <source>
        <dbReference type="Proteomes" id="UP000886998"/>
    </source>
</evidence>
<accession>A0A8X6WTV6</accession>
<dbReference type="AlphaFoldDB" id="A0A8X6WTV6"/>
<protein>
    <submittedName>
        <fullName evidence="2">Uncharacterized protein</fullName>
    </submittedName>
</protein>
<evidence type="ECO:0000256" key="1">
    <source>
        <dbReference type="SAM" id="SignalP"/>
    </source>
</evidence>
<keyword evidence="3" id="KW-1185">Reference proteome</keyword>
<proteinExistence type="predicted"/>
<feature type="chain" id="PRO_5036469057" evidence="1">
    <location>
        <begin position="24"/>
        <end position="115"/>
    </location>
</feature>
<name>A0A8X6WTV6_9ARAC</name>
<sequence>MFRYECILSITTVVVDFFLAADAQLIDMISGTCTSRWDWTVEGAIVSHVTGEGILPRGVAFGGEVAFKGQVWVHFQWRNGSNAETLNSEVPCSRCLISIDRKVFVHTFLNGVSWL</sequence>